<gene>
    <name evidence="2" type="ORF">MIMGU_mgv1a021259mg</name>
</gene>
<reference evidence="2 3" key="1">
    <citation type="journal article" date="2013" name="Proc. Natl. Acad. Sci. U.S.A.">
        <title>Fine-scale variation in meiotic recombination in Mimulus inferred from population shotgun sequencing.</title>
        <authorList>
            <person name="Hellsten U."/>
            <person name="Wright K.M."/>
            <person name="Jenkins J."/>
            <person name="Shu S."/>
            <person name="Yuan Y."/>
            <person name="Wessler S.R."/>
            <person name="Schmutz J."/>
            <person name="Willis J.H."/>
            <person name="Rokhsar D.S."/>
        </authorList>
    </citation>
    <scope>NUCLEOTIDE SEQUENCE [LARGE SCALE GENOMIC DNA]</scope>
    <source>
        <strain evidence="3">cv. DUN x IM62</strain>
    </source>
</reference>
<evidence type="ECO:0000313" key="3">
    <source>
        <dbReference type="Proteomes" id="UP000030748"/>
    </source>
</evidence>
<evidence type="ECO:0000313" key="2">
    <source>
        <dbReference type="EMBL" id="EYU32683.1"/>
    </source>
</evidence>
<organism evidence="2 3">
    <name type="scientific">Erythranthe guttata</name>
    <name type="common">Yellow monkey flower</name>
    <name type="synonym">Mimulus guttatus</name>
    <dbReference type="NCBI Taxonomy" id="4155"/>
    <lineage>
        <taxon>Eukaryota</taxon>
        <taxon>Viridiplantae</taxon>
        <taxon>Streptophyta</taxon>
        <taxon>Embryophyta</taxon>
        <taxon>Tracheophyta</taxon>
        <taxon>Spermatophyta</taxon>
        <taxon>Magnoliopsida</taxon>
        <taxon>eudicotyledons</taxon>
        <taxon>Gunneridae</taxon>
        <taxon>Pentapetalae</taxon>
        <taxon>asterids</taxon>
        <taxon>lamiids</taxon>
        <taxon>Lamiales</taxon>
        <taxon>Phrymaceae</taxon>
        <taxon>Erythranthe</taxon>
    </lineage>
</organism>
<keyword evidence="3" id="KW-1185">Reference proteome</keyword>
<dbReference type="InterPro" id="IPR050796">
    <property type="entry name" value="SCF_F-box_component"/>
</dbReference>
<dbReference type="InterPro" id="IPR017451">
    <property type="entry name" value="F-box-assoc_interact_dom"/>
</dbReference>
<name>A0A022QZC5_ERYGU</name>
<dbReference type="SUPFAM" id="SSF81383">
    <property type="entry name" value="F-box domain"/>
    <property type="match status" value="1"/>
</dbReference>
<feature type="domain" description="F-box" evidence="1">
    <location>
        <begin position="13"/>
        <end position="54"/>
    </location>
</feature>
<dbReference type="CDD" id="cd22157">
    <property type="entry name" value="F-box_AtFBW1-like"/>
    <property type="match status" value="1"/>
</dbReference>
<evidence type="ECO:0000259" key="1">
    <source>
        <dbReference type="SMART" id="SM00256"/>
    </source>
</evidence>
<dbReference type="eggNOG" id="ENOG502SQQJ">
    <property type="taxonomic scope" value="Eukaryota"/>
</dbReference>
<dbReference type="PANTHER" id="PTHR31672">
    <property type="entry name" value="BNACNNG10540D PROTEIN"/>
    <property type="match status" value="1"/>
</dbReference>
<dbReference type="Pfam" id="PF12937">
    <property type="entry name" value="F-box-like"/>
    <property type="match status" value="1"/>
</dbReference>
<dbReference type="EMBL" id="KI630827">
    <property type="protein sequence ID" value="EYU32683.1"/>
    <property type="molecule type" value="Genomic_DNA"/>
</dbReference>
<dbReference type="Proteomes" id="UP000030748">
    <property type="component" value="Unassembled WGS sequence"/>
</dbReference>
<dbReference type="InterPro" id="IPR036047">
    <property type="entry name" value="F-box-like_dom_sf"/>
</dbReference>
<sequence>MAIELEKTPSLYLPFDVVEIILLKLPSVKSLLRFKTVCKSWNTMISDHVFVRKHLEKSKNSPNNNNLFLSTYKSSIQRFSWFKFEGQRFHAERVEENIHYIYDVILCECNGVLLLKEPRRYTRKYALWNPTTRNVMYFEGPPTFRRDELVHDYGVCYDAITDDFKVVFVYEMKYAIYSCNNRSWKEKKTRLEIANYGSHAGIFVDEAIYWVSKTGQILVVYFDPTTDELKTLQKPEVLNGDETSTIRISSLRGSLYLYCDDRDENTVRIWIKEKGVFENCWNEYITIENLMSRSKWWLQPLCFKKKIYGIVFFFFYHLQFVPFRNSVSVNNCPKHLRQ</sequence>
<dbReference type="PANTHER" id="PTHR31672:SF13">
    <property type="entry name" value="F-BOX PROTEIN CPR30-LIKE"/>
    <property type="match status" value="1"/>
</dbReference>
<proteinExistence type="predicted"/>
<dbReference type="NCBIfam" id="TIGR01640">
    <property type="entry name" value="F_box_assoc_1"/>
    <property type="match status" value="1"/>
</dbReference>
<dbReference type="SMART" id="SM00256">
    <property type="entry name" value="FBOX"/>
    <property type="match status" value="1"/>
</dbReference>
<dbReference type="InterPro" id="IPR001810">
    <property type="entry name" value="F-box_dom"/>
</dbReference>
<protein>
    <recommendedName>
        <fullName evidence="1">F-box domain-containing protein</fullName>
    </recommendedName>
</protein>
<dbReference type="Gene3D" id="1.20.1280.50">
    <property type="match status" value="1"/>
</dbReference>
<dbReference type="AlphaFoldDB" id="A0A022QZC5"/>
<accession>A0A022QZC5</accession>
<dbReference type="STRING" id="4155.A0A022QZC5"/>